<feature type="domain" description="PAC" evidence="5">
    <location>
        <begin position="296"/>
        <end position="349"/>
    </location>
</feature>
<dbReference type="SUPFAM" id="SSF55785">
    <property type="entry name" value="PYP-like sensor domain (PAS domain)"/>
    <property type="match status" value="1"/>
</dbReference>
<feature type="region of interest" description="Disordered" evidence="4">
    <location>
        <begin position="645"/>
        <end position="715"/>
    </location>
</feature>
<evidence type="ECO:0000313" key="6">
    <source>
        <dbReference type="EMBL" id="KAF2652881.1"/>
    </source>
</evidence>
<feature type="compositionally biased region" description="Polar residues" evidence="4">
    <location>
        <begin position="528"/>
        <end position="543"/>
    </location>
</feature>
<dbReference type="OrthoDB" id="447251at2759"/>
<dbReference type="EMBL" id="MU004392">
    <property type="protein sequence ID" value="KAF2652881.1"/>
    <property type="molecule type" value="Genomic_DNA"/>
</dbReference>
<dbReference type="PANTHER" id="PTHR47429:SF9">
    <property type="entry name" value="PAS DOMAIN-CONTAINING PROTEIN"/>
    <property type="match status" value="1"/>
</dbReference>
<feature type="compositionally biased region" description="Basic and acidic residues" evidence="4">
    <location>
        <begin position="671"/>
        <end position="680"/>
    </location>
</feature>
<dbReference type="NCBIfam" id="TIGR00229">
    <property type="entry name" value="sensory_box"/>
    <property type="match status" value="1"/>
</dbReference>
<dbReference type="InterPro" id="IPR000700">
    <property type="entry name" value="PAS-assoc_C"/>
</dbReference>
<feature type="compositionally biased region" description="Gly residues" evidence="4">
    <location>
        <begin position="654"/>
        <end position="664"/>
    </location>
</feature>
<evidence type="ECO:0000259" key="5">
    <source>
        <dbReference type="PROSITE" id="PS50113"/>
    </source>
</evidence>
<evidence type="ECO:0000256" key="3">
    <source>
        <dbReference type="ARBA" id="ARBA00022991"/>
    </source>
</evidence>
<reference evidence="6" key="1">
    <citation type="journal article" date="2020" name="Stud. Mycol.">
        <title>101 Dothideomycetes genomes: a test case for predicting lifestyles and emergence of pathogens.</title>
        <authorList>
            <person name="Haridas S."/>
            <person name="Albert R."/>
            <person name="Binder M."/>
            <person name="Bloem J."/>
            <person name="Labutti K."/>
            <person name="Salamov A."/>
            <person name="Andreopoulos B."/>
            <person name="Baker S."/>
            <person name="Barry K."/>
            <person name="Bills G."/>
            <person name="Bluhm B."/>
            <person name="Cannon C."/>
            <person name="Castanera R."/>
            <person name="Culley D."/>
            <person name="Daum C."/>
            <person name="Ezra D."/>
            <person name="Gonzalez J."/>
            <person name="Henrissat B."/>
            <person name="Kuo A."/>
            <person name="Liang C."/>
            <person name="Lipzen A."/>
            <person name="Lutzoni F."/>
            <person name="Magnuson J."/>
            <person name="Mondo S."/>
            <person name="Nolan M."/>
            <person name="Ohm R."/>
            <person name="Pangilinan J."/>
            <person name="Park H.-J."/>
            <person name="Ramirez L."/>
            <person name="Alfaro M."/>
            <person name="Sun H."/>
            <person name="Tritt A."/>
            <person name="Yoshinaga Y."/>
            <person name="Zwiers L.-H."/>
            <person name="Turgeon B."/>
            <person name="Goodwin S."/>
            <person name="Spatafora J."/>
            <person name="Crous P."/>
            <person name="Grigoriev I."/>
        </authorList>
    </citation>
    <scope>NUCLEOTIDE SEQUENCE</scope>
    <source>
        <strain evidence="6">CBS 122681</strain>
    </source>
</reference>
<keyword evidence="7" id="KW-1185">Reference proteome</keyword>
<evidence type="ECO:0000256" key="4">
    <source>
        <dbReference type="SAM" id="MobiDB-lite"/>
    </source>
</evidence>
<dbReference type="Pfam" id="PF13426">
    <property type="entry name" value="PAS_9"/>
    <property type="match status" value="1"/>
</dbReference>
<protein>
    <recommendedName>
        <fullName evidence="5">PAC domain-containing protein</fullName>
    </recommendedName>
</protein>
<evidence type="ECO:0000256" key="1">
    <source>
        <dbReference type="ARBA" id="ARBA00022630"/>
    </source>
</evidence>
<feature type="region of interest" description="Disordered" evidence="4">
    <location>
        <begin position="395"/>
        <end position="421"/>
    </location>
</feature>
<keyword evidence="2" id="KW-0288">FMN</keyword>
<evidence type="ECO:0000313" key="7">
    <source>
        <dbReference type="Proteomes" id="UP000799324"/>
    </source>
</evidence>
<dbReference type="AlphaFoldDB" id="A0A6A6T146"/>
<accession>A0A6A6T146</accession>
<keyword evidence="1" id="KW-0285">Flavoprotein</keyword>
<gene>
    <name evidence="6" type="ORF">K491DRAFT_604063</name>
</gene>
<dbReference type="GO" id="GO:0005634">
    <property type="term" value="C:nucleus"/>
    <property type="evidence" value="ECO:0007669"/>
    <property type="project" value="TreeGrafter"/>
</dbReference>
<feature type="region of interest" description="Disordered" evidence="4">
    <location>
        <begin position="517"/>
        <end position="551"/>
    </location>
</feature>
<dbReference type="Gene3D" id="3.30.450.20">
    <property type="entry name" value="PAS domain"/>
    <property type="match status" value="1"/>
</dbReference>
<organism evidence="6 7">
    <name type="scientific">Lophiostoma macrostomum CBS 122681</name>
    <dbReference type="NCBI Taxonomy" id="1314788"/>
    <lineage>
        <taxon>Eukaryota</taxon>
        <taxon>Fungi</taxon>
        <taxon>Dikarya</taxon>
        <taxon>Ascomycota</taxon>
        <taxon>Pezizomycotina</taxon>
        <taxon>Dothideomycetes</taxon>
        <taxon>Pleosporomycetidae</taxon>
        <taxon>Pleosporales</taxon>
        <taxon>Lophiostomataceae</taxon>
        <taxon>Lophiostoma</taxon>
    </lineage>
</organism>
<evidence type="ECO:0000256" key="2">
    <source>
        <dbReference type="ARBA" id="ARBA00022643"/>
    </source>
</evidence>
<sequence>MADNRYAHIAHKASSPTLSTFAPSKILPATIASPIDPDFTFANVPHKDSALEFGNGDPDGEVFEDERHDSRARKHLSIDNLSAYDLAAPPPRVSHENAELVAERLFSADHLHVILKDPILLQRFTGFLNRYRPHSAPTLVRYLESQKALTAIRYANTLADQISLHSRRSSKNEAVVKDTKFENFARGAIEELVSEALPAYITYRMVNLVTDCLVKEITGNNTPLMKELIHGLAEVYCMSDPSLPDNPIVFASEEFYNTTQYGQEYVIGKNCRFLQGPRTQQPAVKRISEALHDGVEICEILLNYRRDGSPFLNLVMMAPLMDHHGTVRYFIGCQIDISHLLEGGKGLESFKYLLDRDKEAIQKPLPDPLDNRPPLKVLREFGSLLNDEEIDVVHSHNRRNSIDSGRSSTPTRANNPPPTARRYVGMDEPIGEPNFWPPSAFGPSGRLPGVYQNYLLVRPYPSLRIIFTSAALRIPGLSQSRLMERIGGPQHVRDGVLDALAQGVGVTAKISWLTQSSHAHTHTHRTNGHSLARSQNSGSSTAEPYSYPEDADSLEGKPRWIHCTPLLGSDSKPGVIMVVMVDREEITGSLNGGSPARSRTVLRTREAERDVWPLRQLQSGGAAQARFTSAKLYADYLRREGRSASVASERSGELGAGAGAGPGAIGVDLGTPERERERGVRSRSRNPSLRRGFGGTNGYANGNGHGNGNGLARDA</sequence>
<proteinExistence type="predicted"/>
<feature type="compositionally biased region" description="Gly residues" evidence="4">
    <location>
        <begin position="692"/>
        <end position="709"/>
    </location>
</feature>
<dbReference type="PROSITE" id="PS50113">
    <property type="entry name" value="PAC"/>
    <property type="match status" value="1"/>
</dbReference>
<dbReference type="Proteomes" id="UP000799324">
    <property type="component" value="Unassembled WGS sequence"/>
</dbReference>
<dbReference type="InterPro" id="IPR035965">
    <property type="entry name" value="PAS-like_dom_sf"/>
</dbReference>
<keyword evidence="3" id="KW-0157">Chromophore</keyword>
<dbReference type="InterPro" id="IPR000014">
    <property type="entry name" value="PAS"/>
</dbReference>
<dbReference type="PANTHER" id="PTHR47429">
    <property type="entry name" value="PROTEIN TWIN LOV 1"/>
    <property type="match status" value="1"/>
</dbReference>
<dbReference type="CDD" id="cd00130">
    <property type="entry name" value="PAS"/>
    <property type="match status" value="1"/>
</dbReference>
<name>A0A6A6T146_9PLEO</name>